<feature type="compositionally biased region" description="Basic and acidic residues" evidence="2">
    <location>
        <begin position="576"/>
        <end position="586"/>
    </location>
</feature>
<dbReference type="Proteomes" id="UP000248482">
    <property type="component" value="Unplaced"/>
</dbReference>
<feature type="region of interest" description="Disordered" evidence="2">
    <location>
        <begin position="563"/>
        <end position="586"/>
    </location>
</feature>
<feature type="domain" description="PPM-type phosphatase" evidence="3">
    <location>
        <begin position="176"/>
        <end position="623"/>
    </location>
</feature>
<dbReference type="InterPro" id="IPR001932">
    <property type="entry name" value="PPM-type_phosphatase-like_dom"/>
</dbReference>
<dbReference type="SMART" id="SM00332">
    <property type="entry name" value="PP2Cc"/>
    <property type="match status" value="1"/>
</dbReference>
<gene>
    <name evidence="5" type="primary">LOC111155078</name>
</gene>
<protein>
    <submittedName>
        <fullName evidence="5">Protein phosphatase 2C-like domain-containing protein 1 isoform X1</fullName>
    </submittedName>
</protein>
<dbReference type="KEGG" id="elk:111155078"/>
<dbReference type="AlphaFoldDB" id="A0A2Y9KAS8"/>
<evidence type="ECO:0000256" key="1">
    <source>
        <dbReference type="ARBA" id="ARBA00006702"/>
    </source>
</evidence>
<dbReference type="OrthoDB" id="343114at2759"/>
<evidence type="ECO:0000313" key="4">
    <source>
        <dbReference type="Proteomes" id="UP000248482"/>
    </source>
</evidence>
<dbReference type="InterPro" id="IPR015655">
    <property type="entry name" value="PP2C"/>
</dbReference>
<dbReference type="CDD" id="cd00143">
    <property type="entry name" value="PP2Cc"/>
    <property type="match status" value="1"/>
</dbReference>
<organism evidence="4 5">
    <name type="scientific">Enhydra lutris kenyoni</name>
    <name type="common">northern sea otter</name>
    <dbReference type="NCBI Taxonomy" id="391180"/>
    <lineage>
        <taxon>Eukaryota</taxon>
        <taxon>Metazoa</taxon>
        <taxon>Chordata</taxon>
        <taxon>Craniata</taxon>
        <taxon>Vertebrata</taxon>
        <taxon>Euteleostomi</taxon>
        <taxon>Mammalia</taxon>
        <taxon>Eutheria</taxon>
        <taxon>Laurasiatheria</taxon>
        <taxon>Carnivora</taxon>
        <taxon>Caniformia</taxon>
        <taxon>Musteloidea</taxon>
        <taxon>Mustelidae</taxon>
        <taxon>Lutrinae</taxon>
        <taxon>Enhydra</taxon>
    </lineage>
</organism>
<dbReference type="RefSeq" id="XP_022370827.1">
    <property type="nucleotide sequence ID" value="XM_022515119.1"/>
</dbReference>
<evidence type="ECO:0000313" key="5">
    <source>
        <dbReference type="RefSeq" id="XP_022370827.1"/>
    </source>
</evidence>
<dbReference type="PANTHER" id="PTHR13832:SF837">
    <property type="entry name" value="PROTEIN PHOSPHATASE 2C-LIKE DOMAIN-CONTAINING PROTEIN 1"/>
    <property type="match status" value="1"/>
</dbReference>
<dbReference type="Pfam" id="PF00481">
    <property type="entry name" value="PP2C"/>
    <property type="match status" value="1"/>
</dbReference>
<dbReference type="Gene3D" id="3.60.40.10">
    <property type="entry name" value="PPM-type phosphatase domain"/>
    <property type="match status" value="1"/>
</dbReference>
<dbReference type="GeneID" id="111155078"/>
<dbReference type="InterPro" id="IPR036457">
    <property type="entry name" value="PPM-type-like_dom_sf"/>
</dbReference>
<dbReference type="PROSITE" id="PS51746">
    <property type="entry name" value="PPM_2"/>
    <property type="match status" value="1"/>
</dbReference>
<dbReference type="STRING" id="391180.A0A2Y9KAS8"/>
<comment type="similarity">
    <text evidence="1">Belongs to the PP2C family.</text>
</comment>
<dbReference type="SUPFAM" id="SSF81606">
    <property type="entry name" value="PP2C-like"/>
    <property type="match status" value="1"/>
</dbReference>
<keyword evidence="4" id="KW-1185">Reference proteome</keyword>
<sequence>MCYSWHVNIFCPVCRVFWKSREWNEGKSTFESESDISLSLRRRCSRRKKEDRLSGDSEDHEQQRDQLMTFPCSICKREIDLPDVFLHKKQHVALATLGFQWMSTKKPALPLVSIQRQFMITKLLSFSIFTEKILQSINNAFELLWKKQIPAYYKIIDNVHRSSICSQAVCHGLIKGVAICEDRNSTWKADMNDKFTVVNNFGNKPDVCFFGLFDGHHGASAAGLTSMELPVLLLHQLSRFDPSYQMTPEEQNVIKSFHTVFREEYIAIEELFSSVKKKRKKVKCEYENIHKAFAKAFWRMDRLLRLGRNEVSRVRWSGCSAVTCILEGNIKKPYTEKNWKINKADDLAKSFPSQMMPQMMSGVLHIANTGNVQAILCRNGRGFCITKEHTTRNITERRRLLQNGAMISSNEPYGLLEGQIKTTRGLGFHGNLKLKKSIIPAPQTISVPIDDLCQFLILATNGLWEVLDTKEVTALAMTIFQVYKEAYYSNTKNQSLPSKEPFLIYEPSNSVSENNIHILFQYKPESTECVSTINSKEDLFDSTCSNPKNEQTFPPEMSNHDLYGEKEINGPTSVDDVSKNSSEKESRTQRFYEGAAKYISHELVSAALVAGSRDNITVMVILLKGTEYQFLTDKR</sequence>
<evidence type="ECO:0000256" key="2">
    <source>
        <dbReference type="SAM" id="MobiDB-lite"/>
    </source>
</evidence>
<name>A0A2Y9KAS8_ENHLU</name>
<proteinExistence type="inferred from homology"/>
<evidence type="ECO:0000259" key="3">
    <source>
        <dbReference type="PROSITE" id="PS51746"/>
    </source>
</evidence>
<dbReference type="GO" id="GO:0004722">
    <property type="term" value="F:protein serine/threonine phosphatase activity"/>
    <property type="evidence" value="ECO:0007669"/>
    <property type="project" value="InterPro"/>
</dbReference>
<reference evidence="5" key="1">
    <citation type="submission" date="2025-08" db="UniProtKB">
        <authorList>
            <consortium name="RefSeq"/>
        </authorList>
    </citation>
    <scope>IDENTIFICATION</scope>
    <source>
        <tissue evidence="5">Blood</tissue>
    </source>
</reference>
<accession>A0A2Y9KAS8</accession>
<dbReference type="PANTHER" id="PTHR13832">
    <property type="entry name" value="PROTEIN PHOSPHATASE 2C"/>
    <property type="match status" value="1"/>
</dbReference>